<dbReference type="AlphaFoldDB" id="A0A316YTX3"/>
<dbReference type="Pfam" id="PF04299">
    <property type="entry name" value="FMN_bind_2"/>
    <property type="match status" value="1"/>
</dbReference>
<organism evidence="1 2">
    <name type="scientific">Acaromyces ingoldii</name>
    <dbReference type="NCBI Taxonomy" id="215250"/>
    <lineage>
        <taxon>Eukaryota</taxon>
        <taxon>Fungi</taxon>
        <taxon>Dikarya</taxon>
        <taxon>Basidiomycota</taxon>
        <taxon>Ustilaginomycotina</taxon>
        <taxon>Exobasidiomycetes</taxon>
        <taxon>Exobasidiales</taxon>
        <taxon>Cryptobasidiaceae</taxon>
        <taxon>Acaromyces</taxon>
    </lineage>
</organism>
<dbReference type="PANTHER" id="PTHR35802:SF1">
    <property type="entry name" value="PROTEASE SYNTHASE AND SPORULATION PROTEIN PAI 2"/>
    <property type="match status" value="1"/>
</dbReference>
<dbReference type="EMBL" id="KZ819635">
    <property type="protein sequence ID" value="PWN92582.1"/>
    <property type="molecule type" value="Genomic_DNA"/>
</dbReference>
<keyword evidence="2" id="KW-1185">Reference proteome</keyword>
<dbReference type="InterPro" id="IPR012349">
    <property type="entry name" value="Split_barrel_FMN-bd"/>
</dbReference>
<accession>A0A316YTX3</accession>
<dbReference type="PIRSF" id="PIRSF010372">
    <property type="entry name" value="PaiB"/>
    <property type="match status" value="1"/>
</dbReference>
<dbReference type="OrthoDB" id="2101473at2759"/>
<evidence type="ECO:0000313" key="1">
    <source>
        <dbReference type="EMBL" id="PWN92582.1"/>
    </source>
</evidence>
<dbReference type="SUPFAM" id="SSF50475">
    <property type="entry name" value="FMN-binding split barrel"/>
    <property type="match status" value="1"/>
</dbReference>
<sequence length="247" mass="27493">MHIPPGQAIDDEAQLYGFIRDNPLGVLTTALASSHELPLLQSTHIPWVLDPHDGTVLRGHMARANPHTKILIEAADKDQAEGRIGDEVMVLFTAPHNAYVTPKFYIKTKPETGKVVPTWNYSAVQVHGRAKVFTRAQEEETKQFLSKQLCDLTDELEQRHLRLTGKGDEAPWKVADAPQAYVNVLSRGIIGIEIAVTRIEGRHKMSQDKHEEDREGVSRGFENVGTETGQIIADLVRELGSNNPDLQ</sequence>
<dbReference type="PANTHER" id="PTHR35802">
    <property type="entry name" value="PROTEASE SYNTHASE AND SPORULATION PROTEIN PAI 2"/>
    <property type="match status" value="1"/>
</dbReference>
<dbReference type="RefSeq" id="XP_025379780.1">
    <property type="nucleotide sequence ID" value="XM_025521435.1"/>
</dbReference>
<name>A0A316YTX3_9BASI</name>
<dbReference type="GeneID" id="37043351"/>
<proteinExistence type="predicted"/>
<protein>
    <submittedName>
        <fullName evidence="1">Transcriptional regulator</fullName>
    </submittedName>
</protein>
<evidence type="ECO:0000313" key="2">
    <source>
        <dbReference type="Proteomes" id="UP000245768"/>
    </source>
</evidence>
<reference evidence="1 2" key="1">
    <citation type="journal article" date="2018" name="Mol. Biol. Evol.">
        <title>Broad Genomic Sampling Reveals a Smut Pathogenic Ancestry of the Fungal Clade Ustilaginomycotina.</title>
        <authorList>
            <person name="Kijpornyongpan T."/>
            <person name="Mondo S.J."/>
            <person name="Barry K."/>
            <person name="Sandor L."/>
            <person name="Lee J."/>
            <person name="Lipzen A."/>
            <person name="Pangilinan J."/>
            <person name="LaButti K."/>
            <person name="Hainaut M."/>
            <person name="Henrissat B."/>
            <person name="Grigoriev I.V."/>
            <person name="Spatafora J.W."/>
            <person name="Aime M.C."/>
        </authorList>
    </citation>
    <scope>NUCLEOTIDE SEQUENCE [LARGE SCALE GENOMIC DNA]</scope>
    <source>
        <strain evidence="1 2">MCA 4198</strain>
    </source>
</reference>
<dbReference type="InParanoid" id="A0A316YTX3"/>
<dbReference type="InterPro" id="IPR007396">
    <property type="entry name" value="TR_PAI2-type"/>
</dbReference>
<gene>
    <name evidence="1" type="ORF">FA10DRAFT_266300</name>
</gene>
<dbReference type="Proteomes" id="UP000245768">
    <property type="component" value="Unassembled WGS sequence"/>
</dbReference>
<dbReference type="Gene3D" id="2.30.110.10">
    <property type="entry name" value="Electron Transport, Fmn-binding Protein, Chain A"/>
    <property type="match status" value="1"/>
</dbReference>